<dbReference type="GO" id="GO:0032259">
    <property type="term" value="P:methylation"/>
    <property type="evidence" value="ECO:0007669"/>
    <property type="project" value="UniProtKB-KW"/>
</dbReference>
<dbReference type="EC" id="2.1.1.-" evidence="1"/>
<keyword evidence="2" id="KW-1185">Reference proteome</keyword>
<name>A0ABU9HW89_9FLAO</name>
<evidence type="ECO:0000313" key="1">
    <source>
        <dbReference type="EMBL" id="MEL1244059.1"/>
    </source>
</evidence>
<dbReference type="GO" id="GO:0008168">
    <property type="term" value="F:methyltransferase activity"/>
    <property type="evidence" value="ECO:0007669"/>
    <property type="project" value="UniProtKB-KW"/>
</dbReference>
<dbReference type="Proteomes" id="UP001464555">
    <property type="component" value="Unassembled WGS sequence"/>
</dbReference>
<comment type="caution">
    <text evidence="1">The sequence shown here is derived from an EMBL/GenBank/DDBJ whole genome shotgun (WGS) entry which is preliminary data.</text>
</comment>
<dbReference type="Gene3D" id="3.40.50.150">
    <property type="entry name" value="Vaccinia Virus protein VP39"/>
    <property type="match status" value="1"/>
</dbReference>
<organism evidence="1 2">
    <name type="scientific">Flavobacterium arundinis</name>
    <dbReference type="NCBI Taxonomy" id="3139143"/>
    <lineage>
        <taxon>Bacteria</taxon>
        <taxon>Pseudomonadati</taxon>
        <taxon>Bacteroidota</taxon>
        <taxon>Flavobacteriia</taxon>
        <taxon>Flavobacteriales</taxon>
        <taxon>Flavobacteriaceae</taxon>
        <taxon>Flavobacterium</taxon>
    </lineage>
</organism>
<dbReference type="RefSeq" id="WP_341696371.1">
    <property type="nucleotide sequence ID" value="NZ_JBBYHR010000003.1"/>
</dbReference>
<proteinExistence type="predicted"/>
<reference evidence="1 2" key="1">
    <citation type="submission" date="2024-04" db="EMBL/GenBank/DDBJ databases">
        <title>Flavobacterium sp. DGU11 16S ribosomal RNA gene Genome sequencing and assembly.</title>
        <authorList>
            <person name="Park S."/>
        </authorList>
    </citation>
    <scope>NUCLEOTIDE SEQUENCE [LARGE SCALE GENOMIC DNA]</scope>
    <source>
        <strain evidence="1 2">DGU11</strain>
    </source>
</reference>
<gene>
    <name evidence="1" type="ORF">AAEO56_07305</name>
</gene>
<keyword evidence="1" id="KW-0808">Transferase</keyword>
<dbReference type="SUPFAM" id="SSF53335">
    <property type="entry name" value="S-adenosyl-L-methionine-dependent methyltransferases"/>
    <property type="match status" value="2"/>
</dbReference>
<evidence type="ECO:0000313" key="2">
    <source>
        <dbReference type="Proteomes" id="UP001464555"/>
    </source>
</evidence>
<dbReference type="EMBL" id="JBBYHR010000003">
    <property type="protein sequence ID" value="MEL1244059.1"/>
    <property type="molecule type" value="Genomic_DNA"/>
</dbReference>
<accession>A0ABU9HW89</accession>
<protein>
    <submittedName>
        <fullName evidence="1">Class I SAM-dependent methyltransferase</fullName>
        <ecNumber evidence="1">2.1.1.-</ecNumber>
    </submittedName>
</protein>
<keyword evidence="1" id="KW-0489">Methyltransferase</keyword>
<sequence>MKLLGKEFSKGKKVLNDPAFKDAQEKSRSELNKRPTRTDIINYLLSKLNRQTTYLEIGVRNPNDNHAHIKADKKYGVDPGVEFKDNPVSFQLTSDDFFTKLDKGEILDKGILFDVVFIDGLHLAEQVDRDIINCLRYLKDDGFIVMHDCSPPTEWHARENYAYKHSPAGVYWNGTTWKAFVKWRHENSVHSCCIDTDWGVGVIAKNYAIGNSITGPSTNPFYEFDVLDKDRKTYLNLMKFEDFKAIIDKALPGN</sequence>
<dbReference type="Pfam" id="PF13578">
    <property type="entry name" value="Methyltransf_24"/>
    <property type="match status" value="1"/>
</dbReference>
<dbReference type="InterPro" id="IPR029063">
    <property type="entry name" value="SAM-dependent_MTases_sf"/>
</dbReference>